<evidence type="ECO:0000313" key="1">
    <source>
        <dbReference type="EMBL" id="KAJ2992005.1"/>
    </source>
</evidence>
<sequence length="263" mass="29620">MSIPPIYAKPNAHDFRTIVWPEEDEVPRLDAPPTSALPTEDGFSEEKVTKILCDRTYSVKVSDIALVQKYYGAYVPFSPLCITRDIHGKFPSPRADGSDWMVWGIFDGMTSPETAVVLKKRLLRFVRHELAVYGRPDTVLEDKQIHNAMANAFDNLDRSIISEAMNKTKDETTPTPGKLLAIARAHYGSCALLSLYDPLTKKLHVACTGDSRAVYGGERIETTMNLSTDQNYRNEREVEAIRQKHPNEDVASDGKYVFRPPFL</sequence>
<evidence type="ECO:0000313" key="2">
    <source>
        <dbReference type="Proteomes" id="UP001143856"/>
    </source>
</evidence>
<keyword evidence="2" id="KW-1185">Reference proteome</keyword>
<proteinExistence type="predicted"/>
<dbReference type="Proteomes" id="UP001143856">
    <property type="component" value="Unassembled WGS sequence"/>
</dbReference>
<dbReference type="EMBL" id="JAPDGR010000295">
    <property type="protein sequence ID" value="KAJ2992005.1"/>
    <property type="molecule type" value="Genomic_DNA"/>
</dbReference>
<name>A0ACC1PIV3_9PEZI</name>
<protein>
    <submittedName>
        <fullName evidence="1">Uncharacterized protein</fullName>
    </submittedName>
</protein>
<gene>
    <name evidence="1" type="ORF">NUW58_g2315</name>
</gene>
<reference evidence="1" key="1">
    <citation type="submission" date="2022-10" db="EMBL/GenBank/DDBJ databases">
        <title>Genome Sequence of Xylaria curta.</title>
        <authorList>
            <person name="Buettner E."/>
        </authorList>
    </citation>
    <scope>NUCLEOTIDE SEQUENCE</scope>
    <source>
        <strain evidence="1">Babe10</strain>
    </source>
</reference>
<accession>A0ACC1PIV3</accession>
<organism evidence="1 2">
    <name type="scientific">Xylaria curta</name>
    <dbReference type="NCBI Taxonomy" id="42375"/>
    <lineage>
        <taxon>Eukaryota</taxon>
        <taxon>Fungi</taxon>
        <taxon>Dikarya</taxon>
        <taxon>Ascomycota</taxon>
        <taxon>Pezizomycotina</taxon>
        <taxon>Sordariomycetes</taxon>
        <taxon>Xylariomycetidae</taxon>
        <taxon>Xylariales</taxon>
        <taxon>Xylariaceae</taxon>
        <taxon>Xylaria</taxon>
    </lineage>
</organism>
<comment type="caution">
    <text evidence="1">The sequence shown here is derived from an EMBL/GenBank/DDBJ whole genome shotgun (WGS) entry which is preliminary data.</text>
</comment>